<evidence type="ECO:0000256" key="1">
    <source>
        <dbReference type="ARBA" id="ARBA00022603"/>
    </source>
</evidence>
<proteinExistence type="predicted"/>
<organism evidence="4 5">
    <name type="scientific">Rhizosphaericola mali</name>
    <dbReference type="NCBI Taxonomy" id="2545455"/>
    <lineage>
        <taxon>Bacteria</taxon>
        <taxon>Pseudomonadati</taxon>
        <taxon>Bacteroidota</taxon>
        <taxon>Chitinophagia</taxon>
        <taxon>Chitinophagales</taxon>
        <taxon>Chitinophagaceae</taxon>
        <taxon>Rhizosphaericola</taxon>
    </lineage>
</organism>
<dbReference type="KEGG" id="arac:E0W69_001815"/>
<protein>
    <submittedName>
        <fullName evidence="4">RNA methyltransferase</fullName>
    </submittedName>
</protein>
<dbReference type="GO" id="GO:0006396">
    <property type="term" value="P:RNA processing"/>
    <property type="evidence" value="ECO:0007669"/>
    <property type="project" value="InterPro"/>
</dbReference>
<dbReference type="Gene3D" id="3.40.1280.10">
    <property type="match status" value="1"/>
</dbReference>
<sequence length="179" mass="20133">MMQKLSMDELHRISVDEFKETKKIPLVIILDNIRSMHNVGSIFRSSDAFLIEKIILCGFTPRPPHRDINKTALGATETVHWEYQENILDAIASLKEDGYKIWGIEQVDNSIPLENFKVTNTDKTAIILGNEVEGVQEDALLQCDGSIEIPQFGTKHSLNVSVAGGILIWEIAKAYLLKK</sequence>
<dbReference type="AlphaFoldDB" id="A0A5P2G002"/>
<dbReference type="GO" id="GO:0008173">
    <property type="term" value="F:RNA methyltransferase activity"/>
    <property type="evidence" value="ECO:0007669"/>
    <property type="project" value="InterPro"/>
</dbReference>
<evidence type="ECO:0000313" key="4">
    <source>
        <dbReference type="EMBL" id="QES87449.1"/>
    </source>
</evidence>
<evidence type="ECO:0000259" key="3">
    <source>
        <dbReference type="Pfam" id="PF00588"/>
    </source>
</evidence>
<dbReference type="Pfam" id="PF00588">
    <property type="entry name" value="SpoU_methylase"/>
    <property type="match status" value="1"/>
</dbReference>
<dbReference type="PANTHER" id="PTHR46429:SF1">
    <property type="entry name" value="23S RRNA (GUANOSINE-2'-O-)-METHYLTRANSFERASE RLMB"/>
    <property type="match status" value="1"/>
</dbReference>
<evidence type="ECO:0000256" key="2">
    <source>
        <dbReference type="ARBA" id="ARBA00022679"/>
    </source>
</evidence>
<dbReference type="GO" id="GO:0003723">
    <property type="term" value="F:RNA binding"/>
    <property type="evidence" value="ECO:0007669"/>
    <property type="project" value="InterPro"/>
</dbReference>
<dbReference type="OrthoDB" id="9795352at2"/>
<dbReference type="InterPro" id="IPR004441">
    <property type="entry name" value="rRNA_MeTrfase_TrmH"/>
</dbReference>
<keyword evidence="2 4" id="KW-0808">Transferase</keyword>
<dbReference type="PANTHER" id="PTHR46429">
    <property type="entry name" value="23S RRNA (GUANOSINE-2'-O-)-METHYLTRANSFERASE RLMB"/>
    <property type="match status" value="1"/>
</dbReference>
<keyword evidence="1 4" id="KW-0489">Methyltransferase</keyword>
<dbReference type="CDD" id="cd18097">
    <property type="entry name" value="SpoU-like"/>
    <property type="match status" value="1"/>
</dbReference>
<dbReference type="Proteomes" id="UP000292424">
    <property type="component" value="Chromosome"/>
</dbReference>
<name>A0A5P2G002_9BACT</name>
<evidence type="ECO:0000313" key="5">
    <source>
        <dbReference type="Proteomes" id="UP000292424"/>
    </source>
</evidence>
<dbReference type="InterPro" id="IPR029026">
    <property type="entry name" value="tRNA_m1G_MTases_N"/>
</dbReference>
<reference evidence="4 5" key="1">
    <citation type="submission" date="2019-09" db="EMBL/GenBank/DDBJ databases">
        <title>Complete genome sequence of Arachidicoccus sp. B3-10 isolated from apple orchard soil.</title>
        <authorList>
            <person name="Kim H.S."/>
            <person name="Han K.-I."/>
            <person name="Suh M.K."/>
            <person name="Lee K.C."/>
            <person name="Eom M.K."/>
            <person name="Kim J.-S."/>
            <person name="Kang S.W."/>
            <person name="Sin Y."/>
            <person name="Lee J.-S."/>
        </authorList>
    </citation>
    <scope>NUCLEOTIDE SEQUENCE [LARGE SCALE GENOMIC DNA]</scope>
    <source>
        <strain evidence="4 5">B3-10</strain>
    </source>
</reference>
<keyword evidence="5" id="KW-1185">Reference proteome</keyword>
<accession>A0A5P2G002</accession>
<dbReference type="EMBL" id="CP044016">
    <property type="protein sequence ID" value="QES87449.1"/>
    <property type="molecule type" value="Genomic_DNA"/>
</dbReference>
<dbReference type="InterPro" id="IPR029028">
    <property type="entry name" value="Alpha/beta_knot_MTases"/>
</dbReference>
<gene>
    <name evidence="4" type="ORF">E0W69_001815</name>
</gene>
<dbReference type="InterPro" id="IPR001537">
    <property type="entry name" value="SpoU_MeTrfase"/>
</dbReference>
<dbReference type="GO" id="GO:0032259">
    <property type="term" value="P:methylation"/>
    <property type="evidence" value="ECO:0007669"/>
    <property type="project" value="UniProtKB-KW"/>
</dbReference>
<feature type="domain" description="tRNA/rRNA methyltransferase SpoU type" evidence="3">
    <location>
        <begin position="26"/>
        <end position="168"/>
    </location>
</feature>
<dbReference type="GO" id="GO:0005829">
    <property type="term" value="C:cytosol"/>
    <property type="evidence" value="ECO:0007669"/>
    <property type="project" value="TreeGrafter"/>
</dbReference>
<dbReference type="SUPFAM" id="SSF75217">
    <property type="entry name" value="alpha/beta knot"/>
    <property type="match status" value="1"/>
</dbReference>